<proteinExistence type="predicted"/>
<evidence type="ECO:0000313" key="9">
    <source>
        <dbReference type="EMBL" id="RKD31348.1"/>
    </source>
</evidence>
<dbReference type="Gene3D" id="3.40.50.280">
    <property type="entry name" value="Cobalamin-binding domain"/>
    <property type="match status" value="1"/>
</dbReference>
<dbReference type="CDD" id="cd01335">
    <property type="entry name" value="Radical_SAM"/>
    <property type="match status" value="1"/>
</dbReference>
<dbReference type="Proteomes" id="UP000284277">
    <property type="component" value="Unassembled WGS sequence"/>
</dbReference>
<dbReference type="SMART" id="SM00729">
    <property type="entry name" value="Elp3"/>
    <property type="match status" value="1"/>
</dbReference>
<dbReference type="EMBL" id="MCIA01000021">
    <property type="protein sequence ID" value="RKD31348.1"/>
    <property type="molecule type" value="Genomic_DNA"/>
</dbReference>
<dbReference type="GO" id="GO:0051539">
    <property type="term" value="F:4 iron, 4 sulfur cluster binding"/>
    <property type="evidence" value="ECO:0007669"/>
    <property type="project" value="UniProtKB-KW"/>
</dbReference>
<dbReference type="SUPFAM" id="SSF52242">
    <property type="entry name" value="Cobalamin (vitamin B12)-binding domain"/>
    <property type="match status" value="1"/>
</dbReference>
<keyword evidence="2" id="KW-0489">Methyltransferase</keyword>
<evidence type="ECO:0000313" key="10">
    <source>
        <dbReference type="Proteomes" id="UP000284277"/>
    </source>
</evidence>
<dbReference type="SFLD" id="SFLDG01123">
    <property type="entry name" value="methyltransferase_(Class_B)"/>
    <property type="match status" value="1"/>
</dbReference>
<dbReference type="GO" id="GO:0031419">
    <property type="term" value="F:cobalamin binding"/>
    <property type="evidence" value="ECO:0007669"/>
    <property type="project" value="InterPro"/>
</dbReference>
<keyword evidence="6" id="KW-0408">Iron</keyword>
<evidence type="ECO:0000256" key="6">
    <source>
        <dbReference type="ARBA" id="ARBA00023004"/>
    </source>
</evidence>
<accession>A0A419T1P3</accession>
<dbReference type="PROSITE" id="PS51918">
    <property type="entry name" value="RADICAL_SAM"/>
    <property type="match status" value="1"/>
</dbReference>
<dbReference type="InterPro" id="IPR006638">
    <property type="entry name" value="Elp3/MiaA/NifB-like_rSAM"/>
</dbReference>
<sequence>MGLDFVIVGYNQIPMNDILEGLEVTQNLSGAYNHMAGQSVVFSNRRYSYSDLIKESISNAIGRPCEFDIWNMPICAVHYLVSILRKSGLSVEGVNSFNNDKTKLIEILKKSPRAIGISTSYYIDNDPIKEIVEFIRDYDKDVIIIAGGAYIANLCFENDVNQQNWLFKDMGADIYLNDSQGERTLINLCHELKKEAPDLNSIPNLVYKEGKSFCYTARVKENNTLDYNYADCYSFVKDKPIPAVFTRTSRSCSNHCAFCRYPFLGGKYTLACLESVEEELDYLKSIGVEYLVFVDDTFNIPLARFKKLLKLLIQKDYKFKWFSFLRCSDIDDEAFDLMSIAGCKGVFLGIESGDPQILLGMNKRATIEQYKYGINKLKEKGIMTMASCMIGFPGETEETVANTIKFIKETEPTFYSLQMYFHETKVPIADKADIYGITGGGYSWCHNTMDWRMASNLVYKGHQEISNSLFLPIYSFQLWSICYYMSQGFTKEELCEFLRYAKEMMLDSYNNSNPEYRGGQDKKILEVFKNSKMVMKYKEE</sequence>
<dbReference type="InterPro" id="IPR058240">
    <property type="entry name" value="rSAM_sf"/>
</dbReference>
<evidence type="ECO:0000256" key="5">
    <source>
        <dbReference type="ARBA" id="ARBA00022723"/>
    </source>
</evidence>
<dbReference type="GO" id="GO:0046872">
    <property type="term" value="F:metal ion binding"/>
    <property type="evidence" value="ECO:0007669"/>
    <property type="project" value="UniProtKB-KW"/>
</dbReference>
<dbReference type="AlphaFoldDB" id="A0A419T1P3"/>
<keyword evidence="4" id="KW-0949">S-adenosyl-L-methionine</keyword>
<evidence type="ECO:0000256" key="3">
    <source>
        <dbReference type="ARBA" id="ARBA00022679"/>
    </source>
</evidence>
<dbReference type="InterPro" id="IPR034466">
    <property type="entry name" value="Methyltransferase_Class_B"/>
</dbReference>
<comment type="cofactor">
    <cofactor evidence="1">
        <name>[4Fe-4S] cluster</name>
        <dbReference type="ChEBI" id="CHEBI:49883"/>
    </cofactor>
</comment>
<dbReference type="SFLD" id="SFLDS00029">
    <property type="entry name" value="Radical_SAM"/>
    <property type="match status" value="1"/>
</dbReference>
<dbReference type="Pfam" id="PF04055">
    <property type="entry name" value="Radical_SAM"/>
    <property type="match status" value="1"/>
</dbReference>
<dbReference type="InterPro" id="IPR023404">
    <property type="entry name" value="rSAM_horseshoe"/>
</dbReference>
<protein>
    <recommendedName>
        <fullName evidence="8">Radical SAM core domain-containing protein</fullName>
    </recommendedName>
</protein>
<dbReference type="InterPro" id="IPR007197">
    <property type="entry name" value="rSAM"/>
</dbReference>
<reference evidence="9 10" key="1">
    <citation type="submission" date="2016-08" db="EMBL/GenBank/DDBJ databases">
        <title>A new outlook on sporulation: Clostridium algidixylanolyticum.</title>
        <authorList>
            <person name="Poppleton D.I."/>
            <person name="Gribaldo S."/>
        </authorList>
    </citation>
    <scope>NUCLEOTIDE SEQUENCE [LARGE SCALE GENOMIC DNA]</scope>
    <source>
        <strain evidence="9 10">SPL73</strain>
    </source>
</reference>
<dbReference type="GO" id="GO:0003824">
    <property type="term" value="F:catalytic activity"/>
    <property type="evidence" value="ECO:0007669"/>
    <property type="project" value="InterPro"/>
</dbReference>
<evidence type="ECO:0000259" key="8">
    <source>
        <dbReference type="PROSITE" id="PS51918"/>
    </source>
</evidence>
<keyword evidence="3" id="KW-0808">Transferase</keyword>
<feature type="domain" description="Radical SAM core" evidence="8">
    <location>
        <begin position="238"/>
        <end position="450"/>
    </location>
</feature>
<dbReference type="PANTHER" id="PTHR43409">
    <property type="entry name" value="ANAEROBIC MAGNESIUM-PROTOPORPHYRIN IX MONOMETHYL ESTER CYCLASE-RELATED"/>
    <property type="match status" value="1"/>
</dbReference>
<dbReference type="InterPro" id="IPR051198">
    <property type="entry name" value="BchE-like"/>
</dbReference>
<evidence type="ECO:0000256" key="1">
    <source>
        <dbReference type="ARBA" id="ARBA00001966"/>
    </source>
</evidence>
<dbReference type="PANTHER" id="PTHR43409:SF7">
    <property type="entry name" value="BLL1977 PROTEIN"/>
    <property type="match status" value="1"/>
</dbReference>
<evidence type="ECO:0000256" key="2">
    <source>
        <dbReference type="ARBA" id="ARBA00022603"/>
    </source>
</evidence>
<dbReference type="SUPFAM" id="SSF102114">
    <property type="entry name" value="Radical SAM enzymes"/>
    <property type="match status" value="1"/>
</dbReference>
<evidence type="ECO:0000256" key="4">
    <source>
        <dbReference type="ARBA" id="ARBA00022691"/>
    </source>
</evidence>
<keyword evidence="10" id="KW-1185">Reference proteome</keyword>
<dbReference type="RefSeq" id="WP_158585047.1">
    <property type="nucleotide sequence ID" value="NZ_MCIA01000021.1"/>
</dbReference>
<evidence type="ECO:0000256" key="7">
    <source>
        <dbReference type="ARBA" id="ARBA00023014"/>
    </source>
</evidence>
<dbReference type="Gene3D" id="3.80.30.20">
    <property type="entry name" value="tm_1862 like domain"/>
    <property type="match status" value="1"/>
</dbReference>
<gene>
    <name evidence="9" type="ORF">BET01_20745</name>
</gene>
<comment type="caution">
    <text evidence="9">The sequence shown here is derived from an EMBL/GenBank/DDBJ whole genome shotgun (WGS) entry which is preliminary data.</text>
</comment>
<organism evidence="9 10">
    <name type="scientific">Lacrimispora algidixylanolytica</name>
    <dbReference type="NCBI Taxonomy" id="94868"/>
    <lineage>
        <taxon>Bacteria</taxon>
        <taxon>Bacillati</taxon>
        <taxon>Bacillota</taxon>
        <taxon>Clostridia</taxon>
        <taxon>Lachnospirales</taxon>
        <taxon>Lachnospiraceae</taxon>
        <taxon>Lacrimispora</taxon>
    </lineage>
</organism>
<keyword evidence="5" id="KW-0479">Metal-binding</keyword>
<dbReference type="OrthoDB" id="9801659at2"/>
<dbReference type="SFLD" id="SFLDG01082">
    <property type="entry name" value="B12-binding_domain_containing"/>
    <property type="match status" value="1"/>
</dbReference>
<dbReference type="InterPro" id="IPR036724">
    <property type="entry name" value="Cobalamin-bd_sf"/>
</dbReference>
<name>A0A419T1P3_9FIRM</name>
<keyword evidence="7" id="KW-0411">Iron-sulfur</keyword>